<accession>A0A095YQL3</accession>
<organism evidence="2 3">
    <name type="scientific">Oligella urethralis DNF00040</name>
    <dbReference type="NCBI Taxonomy" id="1401065"/>
    <lineage>
        <taxon>Bacteria</taxon>
        <taxon>Pseudomonadati</taxon>
        <taxon>Pseudomonadota</taxon>
        <taxon>Betaproteobacteria</taxon>
        <taxon>Burkholderiales</taxon>
        <taxon>Alcaligenaceae</taxon>
        <taxon>Oligella</taxon>
    </lineage>
</organism>
<dbReference type="SUPFAM" id="SSF46785">
    <property type="entry name" value="Winged helix' DNA-binding domain"/>
    <property type="match status" value="1"/>
</dbReference>
<dbReference type="InterPro" id="IPR036390">
    <property type="entry name" value="WH_DNA-bd_sf"/>
</dbReference>
<dbReference type="Proteomes" id="UP000029629">
    <property type="component" value="Unassembled WGS sequence"/>
</dbReference>
<dbReference type="EMBL" id="JRNI01000124">
    <property type="protein sequence ID" value="KGF24436.1"/>
    <property type="molecule type" value="Genomic_DNA"/>
</dbReference>
<dbReference type="AlphaFoldDB" id="A0A095YQL3"/>
<gene>
    <name evidence="2" type="ORF">HMPREF2130_11715</name>
</gene>
<dbReference type="Gene3D" id="1.10.10.10">
    <property type="entry name" value="Winged helix-like DNA-binding domain superfamily/Winged helix DNA-binding domain"/>
    <property type="match status" value="1"/>
</dbReference>
<evidence type="ECO:0000313" key="2">
    <source>
        <dbReference type="EMBL" id="KGF24436.1"/>
    </source>
</evidence>
<comment type="caution">
    <text evidence="2">The sequence shown here is derived from an EMBL/GenBank/DDBJ whole genome shotgun (WGS) entry which is preliminary data.</text>
</comment>
<protein>
    <submittedName>
        <fullName evidence="2">Uncharacterized protein</fullName>
    </submittedName>
</protein>
<name>A0A095YQL3_9BURK</name>
<dbReference type="InterPro" id="IPR036388">
    <property type="entry name" value="WH-like_DNA-bd_sf"/>
</dbReference>
<feature type="region of interest" description="Disordered" evidence="1">
    <location>
        <begin position="129"/>
        <end position="213"/>
    </location>
</feature>
<feature type="compositionally biased region" description="Polar residues" evidence="1">
    <location>
        <begin position="129"/>
        <end position="148"/>
    </location>
</feature>
<dbReference type="RefSeq" id="WP_036561357.1">
    <property type="nucleotide sequence ID" value="NZ_JRNI01000124.1"/>
</dbReference>
<dbReference type="OrthoDB" id="8898949at2"/>
<evidence type="ECO:0000256" key="1">
    <source>
        <dbReference type="SAM" id="MobiDB-lite"/>
    </source>
</evidence>
<feature type="compositionally biased region" description="Basic and acidic residues" evidence="1">
    <location>
        <begin position="203"/>
        <end position="213"/>
    </location>
</feature>
<proteinExistence type="predicted"/>
<reference evidence="2 3" key="1">
    <citation type="submission" date="2014-07" db="EMBL/GenBank/DDBJ databases">
        <authorList>
            <person name="McCorrison J."/>
            <person name="Sanka R."/>
            <person name="Torralba M."/>
            <person name="Gillis M."/>
            <person name="Haft D.H."/>
            <person name="Methe B."/>
            <person name="Sutton G."/>
            <person name="Nelson K.E."/>
        </authorList>
    </citation>
    <scope>NUCLEOTIDE SEQUENCE [LARGE SCALE GENOMIC DNA]</scope>
    <source>
        <strain evidence="2 3">DNF00040</strain>
    </source>
</reference>
<sequence>MRYSPDFIIVPFDVLADDRLTLRQIRVLMSILSWRKKNTNVSEISREMIAERTGYPPSRVSTITSELETLGWIKKDGNGGRSRWIRYQICDVHINKKDGLNDYQNSDCLDDERIAETVTVTKTETVTDSDLNGYRNSNLNGYQNGNETVTKRGTRIDTDRYTNRYTERNTEKETGAKTNKKENQNLDGANAPGVCFSDENSEPENHNNSHLDDIPTQVLDRGAISTYCRSQGINATPSHALQKVIDMGATMQHFVDAVAIAKDKGNASWPYVLGIAKNLAIEDQKPVAAPEPRASNGSKRFNPYDFFHKQNEQLAQARREQAIDVTHEGVIDVEMRLTQ</sequence>
<feature type="compositionally biased region" description="Basic and acidic residues" evidence="1">
    <location>
        <begin position="154"/>
        <end position="184"/>
    </location>
</feature>
<evidence type="ECO:0000313" key="3">
    <source>
        <dbReference type="Proteomes" id="UP000029629"/>
    </source>
</evidence>
<keyword evidence="3" id="KW-1185">Reference proteome</keyword>